<organism evidence="1 2">
    <name type="scientific">Sandaracinus amylolyticus</name>
    <dbReference type="NCBI Taxonomy" id="927083"/>
    <lineage>
        <taxon>Bacteria</taxon>
        <taxon>Pseudomonadati</taxon>
        <taxon>Myxococcota</taxon>
        <taxon>Polyangia</taxon>
        <taxon>Polyangiales</taxon>
        <taxon>Sandaracinaceae</taxon>
        <taxon>Sandaracinus</taxon>
    </lineage>
</organism>
<dbReference type="KEGG" id="samy:DB32_008933"/>
<gene>
    <name evidence="1" type="ORF">DB32_008933</name>
</gene>
<dbReference type="AlphaFoldDB" id="A0A0F6SI91"/>
<protein>
    <submittedName>
        <fullName evidence="1">Uncharacterized protein</fullName>
    </submittedName>
</protein>
<dbReference type="EMBL" id="CP011125">
    <property type="protein sequence ID" value="AKF11784.1"/>
    <property type="molecule type" value="Genomic_DNA"/>
</dbReference>
<reference evidence="1 2" key="1">
    <citation type="submission" date="2015-03" db="EMBL/GenBank/DDBJ databases">
        <title>Genome assembly of Sandaracinus amylolyticus DSM 53668.</title>
        <authorList>
            <person name="Sharma G."/>
            <person name="Subramanian S."/>
        </authorList>
    </citation>
    <scope>NUCLEOTIDE SEQUENCE [LARGE SCALE GENOMIC DNA]</scope>
    <source>
        <strain evidence="1 2">DSM 53668</strain>
    </source>
</reference>
<dbReference type="Proteomes" id="UP000034883">
    <property type="component" value="Chromosome"/>
</dbReference>
<dbReference type="STRING" id="927083.DB32_008933"/>
<name>A0A0F6SI91_9BACT</name>
<evidence type="ECO:0000313" key="1">
    <source>
        <dbReference type="EMBL" id="AKF11784.1"/>
    </source>
</evidence>
<keyword evidence="2" id="KW-1185">Reference proteome</keyword>
<evidence type="ECO:0000313" key="2">
    <source>
        <dbReference type="Proteomes" id="UP000034883"/>
    </source>
</evidence>
<proteinExistence type="predicted"/>
<sequence length="47" mass="5203">MQRTLPCGRCASEHSSWTDRLAGAEPSRTRAAHAAVRALRQRALQLD</sequence>
<accession>A0A0F6SI91</accession>